<gene>
    <name evidence="4" type="ORF">FMAN_02501</name>
</gene>
<dbReference type="EMBL" id="FCQH01000010">
    <property type="protein sequence ID" value="CVK99726.1"/>
    <property type="molecule type" value="Genomic_DNA"/>
</dbReference>
<feature type="compositionally biased region" description="Low complexity" evidence="1">
    <location>
        <begin position="575"/>
        <end position="584"/>
    </location>
</feature>
<dbReference type="Pfam" id="PF23395">
    <property type="entry name" value="SAM_6"/>
    <property type="match status" value="1"/>
</dbReference>
<keyword evidence="5" id="KW-1185">Reference proteome</keyword>
<evidence type="ECO:0000256" key="1">
    <source>
        <dbReference type="SAM" id="MobiDB-lite"/>
    </source>
</evidence>
<dbReference type="VEuPathDB" id="FungiDB:FMAN_02501"/>
<dbReference type="InterPro" id="IPR057559">
    <property type="entry name" value="SAM_6"/>
</dbReference>
<evidence type="ECO:0000259" key="2">
    <source>
        <dbReference type="Pfam" id="PF23394"/>
    </source>
</evidence>
<comment type="caution">
    <text evidence="4">The sequence shown here is derived from an EMBL/GenBank/DDBJ whole genome shotgun (WGS) entry which is preliminary data.</text>
</comment>
<sequence length="871" mass="96229">MSSTTASNAISREVTDYAIENQCFHNHHGAPYRFRDIVKQLRETAEPAKANGLIDQPGLTAAPLPLTKIALEPFLDDESYEIPIDHKVPASSVFRFLGLTKSLRLPSESIDTGHDLKKELSQYLQDIQIASSCNILTQWLPLSYVSVEKDEGLGFPSTISRWQTLALRELEGDEPSFTESDHASLYTQQTPNQACTPDQIRQIFSLDKHYRSNLEPVSPPLSPASDLGEPFLPSREHMVIDLTSEPSSPSNPAVEDLDWNIQHGFVDSEPPAPSTMPSSPPTAKAAFLSNTAKKHSALKLDAPILPSSTATSPVQRNLAETLAPHFLHPNEAPQPPTEDGGYFEEALQSILDEKHRQANQRLEQDRLNPVDALFRLRVPAVDFQTPSPEWVLRFSTSQDHFEWLQQSLPGAFHLTCYKDLSRLEASLKWTPIPHESGQVSLTEAAIQLGPAARELLTLRRPQLCSRNYVVSRNLLIVLQILNDEEIEQEVASVMVSSPLICHGNQNSSTAISQSQKPHVAPSLEELIGSLRKSTGNKSVCERENLLLEATDSSTSSSLLSGFMQLRQPKRLKKGSSSSQTSVTSGAMPSMADPTTLPTIQEEAQSELQDAPVPNFEIPQETCRYIVSLDLGRSTLSYLEKVWPQAELIDRDFSQYNTVAWSPGSAQRREIISSLAFEADISMSPAAGLILTTILKVKQKPLPGSSALTPFRERVRRVSEKYESLFILVSESNPLGEYVGSPTPSDISGYADFVRFTTSLGAGISTHLVSGCDETLSKWALSIMSRYFSSAHQFGPFLDVRDGAWELFLRRAGLNISAAQIIAGLLVCEYGQGGLASFLSMRAEERVSKYGQIMGGRRILNNVSRILDREWV</sequence>
<dbReference type="GeneID" id="65081772"/>
<dbReference type="AlphaFoldDB" id="A0A1L7TY26"/>
<evidence type="ECO:0000313" key="5">
    <source>
        <dbReference type="Proteomes" id="UP000184255"/>
    </source>
</evidence>
<feature type="domain" description="SAM-like" evidence="3">
    <location>
        <begin position="802"/>
        <end position="866"/>
    </location>
</feature>
<feature type="domain" description="DUF7102" evidence="2">
    <location>
        <begin position="625"/>
        <end position="787"/>
    </location>
</feature>
<organism evidence="4 5">
    <name type="scientific">Fusarium mangiferae</name>
    <name type="common">Mango malformation disease fungus</name>
    <dbReference type="NCBI Taxonomy" id="192010"/>
    <lineage>
        <taxon>Eukaryota</taxon>
        <taxon>Fungi</taxon>
        <taxon>Dikarya</taxon>
        <taxon>Ascomycota</taxon>
        <taxon>Pezizomycotina</taxon>
        <taxon>Sordariomycetes</taxon>
        <taxon>Hypocreomycetidae</taxon>
        <taxon>Hypocreales</taxon>
        <taxon>Nectriaceae</taxon>
        <taxon>Fusarium</taxon>
        <taxon>Fusarium fujikuroi species complex</taxon>
    </lineage>
</organism>
<name>A0A1L7TY26_FUSMA</name>
<evidence type="ECO:0000313" key="4">
    <source>
        <dbReference type="EMBL" id="CVK99726.1"/>
    </source>
</evidence>
<evidence type="ECO:0000259" key="3">
    <source>
        <dbReference type="Pfam" id="PF23395"/>
    </source>
</evidence>
<reference evidence="5" key="1">
    <citation type="journal article" date="2016" name="Genome Biol. Evol.">
        <title>Comparative 'omics' of the Fusarium fujikuroi species complex highlights differences in genetic potential and metabolite synthesis.</title>
        <authorList>
            <person name="Niehaus E.-M."/>
            <person name="Muensterkoetter M."/>
            <person name="Proctor R.H."/>
            <person name="Brown D.W."/>
            <person name="Sharon A."/>
            <person name="Idan Y."/>
            <person name="Oren-Young L."/>
            <person name="Sieber C.M."/>
            <person name="Novak O."/>
            <person name="Pencik A."/>
            <person name="Tarkowska D."/>
            <person name="Hromadova K."/>
            <person name="Freeman S."/>
            <person name="Maymon M."/>
            <person name="Elazar M."/>
            <person name="Youssef S.A."/>
            <person name="El-Shabrawy E.S.M."/>
            <person name="Shalaby A.B.A."/>
            <person name="Houterman P."/>
            <person name="Brock N.L."/>
            <person name="Burkhardt I."/>
            <person name="Tsavkelova E.A."/>
            <person name="Dickschat J.S."/>
            <person name="Galuszka P."/>
            <person name="Gueldener U."/>
            <person name="Tudzynski B."/>
        </authorList>
    </citation>
    <scope>NUCLEOTIDE SEQUENCE [LARGE SCALE GENOMIC DNA]</scope>
    <source>
        <strain evidence="5">MRC7560</strain>
    </source>
</reference>
<dbReference type="Proteomes" id="UP000184255">
    <property type="component" value="Unassembled WGS sequence"/>
</dbReference>
<dbReference type="InterPro" id="IPR055528">
    <property type="entry name" value="DUF7102"/>
</dbReference>
<dbReference type="Pfam" id="PF23394">
    <property type="entry name" value="DUF7102"/>
    <property type="match status" value="1"/>
</dbReference>
<dbReference type="RefSeq" id="XP_041685987.1">
    <property type="nucleotide sequence ID" value="XM_041820071.1"/>
</dbReference>
<feature type="region of interest" description="Disordered" evidence="1">
    <location>
        <begin position="569"/>
        <end position="592"/>
    </location>
</feature>
<accession>A0A1L7TY26</accession>
<proteinExistence type="predicted"/>
<protein>
    <submittedName>
        <fullName evidence="4">Uncharacterized protein</fullName>
    </submittedName>
</protein>